<evidence type="ECO:0000313" key="1">
    <source>
        <dbReference type="EMBL" id="VUZ40759.1"/>
    </source>
</evidence>
<dbReference type="EMBL" id="CABIJS010000044">
    <property type="protein sequence ID" value="VUZ40759.1"/>
    <property type="molecule type" value="Genomic_DNA"/>
</dbReference>
<name>A0A564Y132_HYMDI</name>
<reference evidence="1 2" key="1">
    <citation type="submission" date="2019-07" db="EMBL/GenBank/DDBJ databases">
        <authorList>
            <person name="Jastrzebski P J."/>
            <person name="Paukszto L."/>
            <person name="Jastrzebski P J."/>
        </authorList>
    </citation>
    <scope>NUCLEOTIDE SEQUENCE [LARGE SCALE GENOMIC DNA]</scope>
    <source>
        <strain evidence="1 2">WMS-il1</strain>
    </source>
</reference>
<evidence type="ECO:0000313" key="2">
    <source>
        <dbReference type="Proteomes" id="UP000321570"/>
    </source>
</evidence>
<dbReference type="AlphaFoldDB" id="A0A564Y132"/>
<sequence>MSSIPSSYPIKISASVEILDYAAAKDVAKVYRNPFMILNQANSLNRGKINANVCSW</sequence>
<organism evidence="1 2">
    <name type="scientific">Hymenolepis diminuta</name>
    <name type="common">Rat tapeworm</name>
    <dbReference type="NCBI Taxonomy" id="6216"/>
    <lineage>
        <taxon>Eukaryota</taxon>
        <taxon>Metazoa</taxon>
        <taxon>Spiralia</taxon>
        <taxon>Lophotrochozoa</taxon>
        <taxon>Platyhelminthes</taxon>
        <taxon>Cestoda</taxon>
        <taxon>Eucestoda</taxon>
        <taxon>Cyclophyllidea</taxon>
        <taxon>Hymenolepididae</taxon>
        <taxon>Hymenolepis</taxon>
    </lineage>
</organism>
<accession>A0A564Y132</accession>
<dbReference type="Proteomes" id="UP000321570">
    <property type="component" value="Unassembled WGS sequence"/>
</dbReference>
<keyword evidence="2" id="KW-1185">Reference proteome</keyword>
<protein>
    <submittedName>
        <fullName evidence="1">Uncharacterized protein</fullName>
    </submittedName>
</protein>
<proteinExistence type="predicted"/>
<gene>
    <name evidence="1" type="ORF">WMSIL1_LOCUS1861</name>
</gene>